<gene>
    <name evidence="10" type="ORF">D7S86_13565</name>
</gene>
<keyword evidence="7 9" id="KW-0472">Membrane</keyword>
<dbReference type="PANTHER" id="PTHR34979:SF1">
    <property type="entry name" value="INNER MEMBRANE PROTEIN YGAZ"/>
    <property type="match status" value="1"/>
</dbReference>
<name>A0A494XXN0_9BURK</name>
<keyword evidence="6 9" id="KW-1133">Transmembrane helix</keyword>
<accession>A0A494XXN0</accession>
<dbReference type="Pfam" id="PF03591">
    <property type="entry name" value="AzlC"/>
    <property type="match status" value="1"/>
</dbReference>
<evidence type="ECO:0000256" key="1">
    <source>
        <dbReference type="ARBA" id="ARBA00004651"/>
    </source>
</evidence>
<evidence type="ECO:0000256" key="6">
    <source>
        <dbReference type="ARBA" id="ARBA00022989"/>
    </source>
</evidence>
<evidence type="ECO:0000313" key="11">
    <source>
        <dbReference type="Proteomes" id="UP000270342"/>
    </source>
</evidence>
<sequence length="271" mass="28827">MRTAPRPTPTRDARASHAASAPTPSADPAGAPPAHARRAAFIAGMRDTIPMLVGAAPFGIIFGALVMTLPNHALGPWLGQWMSLAVFAGSSQFIAVGLVASHAALPVIWFTTLIVNGRHLLYAASLSPRLAHLPLRWRALLGMLLVDETFAVAIDYERRAPGSPVAHWHFLGSGIAMYLNWQAFTLIGLWFGAAFPGLQSLGLDFAMVATFIAIVMPQARVARFALAAIVAGGLAYAWRHLPYQLGLLAAVLAGVAVGTIVTLWQQRRTAS</sequence>
<reference evidence="10 11" key="1">
    <citation type="submission" date="2018-10" db="EMBL/GenBank/DDBJ databases">
        <title>Robbsia sp. DHC34, isolated from soil.</title>
        <authorList>
            <person name="Gao Z.-H."/>
            <person name="Qiu L.-H."/>
        </authorList>
    </citation>
    <scope>NUCLEOTIDE SEQUENCE [LARGE SCALE GENOMIC DNA]</scope>
    <source>
        <strain evidence="10 11">DHC34</strain>
    </source>
</reference>
<dbReference type="GO" id="GO:1903785">
    <property type="term" value="P:L-valine transmembrane transport"/>
    <property type="evidence" value="ECO:0007669"/>
    <property type="project" value="TreeGrafter"/>
</dbReference>
<dbReference type="Proteomes" id="UP000270342">
    <property type="component" value="Unassembled WGS sequence"/>
</dbReference>
<evidence type="ECO:0000256" key="9">
    <source>
        <dbReference type="SAM" id="Phobius"/>
    </source>
</evidence>
<protein>
    <submittedName>
        <fullName evidence="10">Branched-chain amino acid ABC transporter permease</fullName>
    </submittedName>
</protein>
<evidence type="ECO:0000256" key="8">
    <source>
        <dbReference type="SAM" id="MobiDB-lite"/>
    </source>
</evidence>
<feature type="transmembrane region" description="Helical" evidence="9">
    <location>
        <begin position="48"/>
        <end position="69"/>
    </location>
</feature>
<feature type="transmembrane region" description="Helical" evidence="9">
    <location>
        <begin position="168"/>
        <end position="191"/>
    </location>
</feature>
<comment type="subcellular location">
    <subcellularLocation>
        <location evidence="1">Cell membrane</location>
        <topology evidence="1">Multi-pass membrane protein</topology>
    </subcellularLocation>
</comment>
<dbReference type="PANTHER" id="PTHR34979">
    <property type="entry name" value="INNER MEMBRANE PROTEIN YGAZ"/>
    <property type="match status" value="1"/>
</dbReference>
<keyword evidence="11" id="KW-1185">Reference proteome</keyword>
<dbReference type="AlphaFoldDB" id="A0A494XXN0"/>
<feature type="compositionally biased region" description="Low complexity" evidence="8">
    <location>
        <begin position="16"/>
        <end position="33"/>
    </location>
</feature>
<feature type="transmembrane region" description="Helical" evidence="9">
    <location>
        <begin position="221"/>
        <end position="239"/>
    </location>
</feature>
<proteinExistence type="inferred from homology"/>
<feature type="transmembrane region" description="Helical" evidence="9">
    <location>
        <begin position="197"/>
        <end position="214"/>
    </location>
</feature>
<dbReference type="GO" id="GO:0005886">
    <property type="term" value="C:plasma membrane"/>
    <property type="evidence" value="ECO:0007669"/>
    <property type="project" value="UniProtKB-SubCell"/>
</dbReference>
<dbReference type="EMBL" id="RBZU01000005">
    <property type="protein sequence ID" value="RKP54675.1"/>
    <property type="molecule type" value="Genomic_DNA"/>
</dbReference>
<evidence type="ECO:0000256" key="4">
    <source>
        <dbReference type="ARBA" id="ARBA00022475"/>
    </source>
</evidence>
<feature type="region of interest" description="Disordered" evidence="8">
    <location>
        <begin position="1"/>
        <end position="33"/>
    </location>
</feature>
<keyword evidence="4" id="KW-1003">Cell membrane</keyword>
<dbReference type="OrthoDB" id="3177005at2"/>
<feature type="transmembrane region" description="Helical" evidence="9">
    <location>
        <begin position="245"/>
        <end position="264"/>
    </location>
</feature>
<dbReference type="InterPro" id="IPR011606">
    <property type="entry name" value="Brnchd-chn_aa_trnsp_permease"/>
</dbReference>
<evidence type="ECO:0000256" key="5">
    <source>
        <dbReference type="ARBA" id="ARBA00022692"/>
    </source>
</evidence>
<comment type="similarity">
    <text evidence="2">Belongs to the AzlC family.</text>
</comment>
<evidence type="ECO:0000256" key="7">
    <source>
        <dbReference type="ARBA" id="ARBA00023136"/>
    </source>
</evidence>
<evidence type="ECO:0000256" key="2">
    <source>
        <dbReference type="ARBA" id="ARBA00010735"/>
    </source>
</evidence>
<evidence type="ECO:0000256" key="3">
    <source>
        <dbReference type="ARBA" id="ARBA00022448"/>
    </source>
</evidence>
<keyword evidence="3" id="KW-0813">Transport</keyword>
<keyword evidence="5 9" id="KW-0812">Transmembrane</keyword>
<evidence type="ECO:0000313" key="10">
    <source>
        <dbReference type="EMBL" id="RKP54675.1"/>
    </source>
</evidence>
<organism evidence="10 11">
    <name type="scientific">Pararobbsia silviterrae</name>
    <dbReference type="NCBI Taxonomy" id="1792498"/>
    <lineage>
        <taxon>Bacteria</taxon>
        <taxon>Pseudomonadati</taxon>
        <taxon>Pseudomonadota</taxon>
        <taxon>Betaproteobacteria</taxon>
        <taxon>Burkholderiales</taxon>
        <taxon>Burkholderiaceae</taxon>
        <taxon>Pararobbsia</taxon>
    </lineage>
</organism>
<comment type="caution">
    <text evidence="10">The sequence shown here is derived from an EMBL/GenBank/DDBJ whole genome shotgun (WGS) entry which is preliminary data.</text>
</comment>